<dbReference type="RefSeq" id="WP_207399205.1">
    <property type="nucleotide sequence ID" value="NZ_JABRWO010000021.1"/>
</dbReference>
<dbReference type="InterPro" id="IPR007505">
    <property type="entry name" value="PDDEXK_7"/>
</dbReference>
<dbReference type="AlphaFoldDB" id="A0A7V9AA61"/>
<sequence>MLKITNLKTGLSFDQAKHEDSMPVSFLHENGSYRIEYKAAGTTVPRLFISEVELPASFMEVIAGSTHIRWDWYIEEYAGEAVISLIYADEPLVDIVVDIAPNPYKLGVEIHRELLLDLQDKAEGIMFGTTPAGVHLQEDEAEAPPIARFSLLRCYFSVLERAFRAIADNPHRSLIAERDDQPLHKVRRVDAQSLRTALKRMPVLAMLKGRSSGGLATLDVPRREHTHNTSPNRHLLGLIVRLALLCSDLASRFEAVASKSEDDPMAQERARRWAHQTAHFQKRLAQFSRADFLGGLRPGKPDTAALLTVARHPAYSRFDQISRRILNAKVALGGDIDKTLGLRPTYDIYEYWCFFTVADAVRRALPKAEWRSNIAITSGHLLLEIENGSSFSTTVDGLQVSVTFQKSYGKNANNDGHFSISKKCIPDIVLILKHGNMIRTIIFDAKYRSGFEAIRDALSEIHIYRDAIRTDPSNSAIHSAFILTPSHHDGQNRYYTGEYRQEFNFGGFDLLPRNDEQKDCLVDAIRGLIDL</sequence>
<comment type="caution">
    <text evidence="2">The sequence shown here is derived from an EMBL/GenBank/DDBJ whole genome shotgun (WGS) entry which is preliminary data.</text>
</comment>
<proteinExistence type="predicted"/>
<dbReference type="InterPro" id="IPR018633">
    <property type="entry name" value="DUF2357"/>
</dbReference>
<dbReference type="Pfam" id="PF04411">
    <property type="entry name" value="PDDEXK_7"/>
    <property type="match status" value="1"/>
</dbReference>
<reference evidence="2 3" key="1">
    <citation type="submission" date="2020-05" db="EMBL/GenBank/DDBJ databases">
        <title>Bremerella alba sp. nov., a novel planctomycete isolated from the surface of the macroalga Fucus spiralis.</title>
        <authorList>
            <person name="Godinho O."/>
            <person name="Botelho R."/>
            <person name="Albuquerque L."/>
            <person name="Wiegand S."/>
            <person name="Da Costa M.S."/>
            <person name="Lobo-Da-Cunha A."/>
            <person name="Jogler C."/>
            <person name="Lage O.M."/>
        </authorList>
    </citation>
    <scope>NUCLEOTIDE SEQUENCE [LARGE SCALE GENOMIC DNA]</scope>
    <source>
        <strain evidence="2 3">FF15</strain>
    </source>
</reference>
<accession>A0A7V9AA61</accession>
<gene>
    <name evidence="2" type="ORF">HOV93_50520</name>
</gene>
<dbReference type="Pfam" id="PF09823">
    <property type="entry name" value="DUF2357"/>
    <property type="match status" value="1"/>
</dbReference>
<protein>
    <recommendedName>
        <fullName evidence="1">DUF2357 domain-containing protein</fullName>
    </recommendedName>
</protein>
<dbReference type="EMBL" id="JABRWO010000021">
    <property type="protein sequence ID" value="MBA2117846.1"/>
    <property type="molecule type" value="Genomic_DNA"/>
</dbReference>
<feature type="domain" description="DUF2357" evidence="1">
    <location>
        <begin position="76"/>
        <end position="280"/>
    </location>
</feature>
<evidence type="ECO:0000259" key="1">
    <source>
        <dbReference type="Pfam" id="PF09823"/>
    </source>
</evidence>
<evidence type="ECO:0000313" key="3">
    <source>
        <dbReference type="Proteomes" id="UP000551616"/>
    </source>
</evidence>
<evidence type="ECO:0000313" key="2">
    <source>
        <dbReference type="EMBL" id="MBA2117846.1"/>
    </source>
</evidence>
<organism evidence="2 3">
    <name type="scientific">Bremerella alba</name>
    <dbReference type="NCBI Taxonomy" id="980252"/>
    <lineage>
        <taxon>Bacteria</taxon>
        <taxon>Pseudomonadati</taxon>
        <taxon>Planctomycetota</taxon>
        <taxon>Planctomycetia</taxon>
        <taxon>Pirellulales</taxon>
        <taxon>Pirellulaceae</taxon>
        <taxon>Bremerella</taxon>
    </lineage>
</organism>
<dbReference type="Proteomes" id="UP000551616">
    <property type="component" value="Unassembled WGS sequence"/>
</dbReference>
<keyword evidence="3" id="KW-1185">Reference proteome</keyword>
<name>A0A7V9AA61_9BACT</name>